<evidence type="ECO:0000313" key="2">
    <source>
        <dbReference type="Proteomes" id="UP000184420"/>
    </source>
</evidence>
<dbReference type="EMBL" id="FRBL01000009">
    <property type="protein sequence ID" value="SHM59564.1"/>
    <property type="molecule type" value="Genomic_DNA"/>
</dbReference>
<organism evidence="1 2">
    <name type="scientific">Chitinophaga jiangningensis</name>
    <dbReference type="NCBI Taxonomy" id="1419482"/>
    <lineage>
        <taxon>Bacteria</taxon>
        <taxon>Pseudomonadati</taxon>
        <taxon>Bacteroidota</taxon>
        <taxon>Chitinophagia</taxon>
        <taxon>Chitinophagales</taxon>
        <taxon>Chitinophagaceae</taxon>
        <taxon>Chitinophaga</taxon>
    </lineage>
</organism>
<accession>A0A1M7K2Z6</accession>
<evidence type="ECO:0000313" key="1">
    <source>
        <dbReference type="EMBL" id="SHM59564.1"/>
    </source>
</evidence>
<proteinExistence type="predicted"/>
<sequence>MKLFYRYILFFLFLVGFSFTGKNKGPLLSGHATRTEESVQCTDFTNLYSTVDPMHFEQLLYVNDTDNNEDVNSLSQRLQRLAINNLAVYYFSLIKTQDPAPVAYAGFVHEIMPIPAVPKFIRFHQLLIPFSA</sequence>
<dbReference type="STRING" id="1419482.SAMN05444266_109126"/>
<dbReference type="RefSeq" id="WP_073085566.1">
    <property type="nucleotide sequence ID" value="NZ_FRBL01000009.1"/>
</dbReference>
<keyword evidence="2" id="KW-1185">Reference proteome</keyword>
<dbReference type="Proteomes" id="UP000184420">
    <property type="component" value="Unassembled WGS sequence"/>
</dbReference>
<protein>
    <submittedName>
        <fullName evidence="1">Uncharacterized protein</fullName>
    </submittedName>
</protein>
<dbReference type="AlphaFoldDB" id="A0A1M7K2Z6"/>
<name>A0A1M7K2Z6_9BACT</name>
<dbReference type="OrthoDB" id="677207at2"/>
<gene>
    <name evidence="1" type="ORF">SAMN05444266_109126</name>
</gene>
<reference evidence="1 2" key="1">
    <citation type="submission" date="2016-11" db="EMBL/GenBank/DDBJ databases">
        <authorList>
            <person name="Jaros S."/>
            <person name="Januszkiewicz K."/>
            <person name="Wedrychowicz H."/>
        </authorList>
    </citation>
    <scope>NUCLEOTIDE SEQUENCE [LARGE SCALE GENOMIC DNA]</scope>
    <source>
        <strain evidence="1 2">DSM 27406</strain>
    </source>
</reference>